<dbReference type="EC" id="2.4.-.-" evidence="3"/>
<feature type="domain" description="Erythromycin biosynthesis protein CIII-like C-terminal" evidence="2">
    <location>
        <begin position="283"/>
        <end position="411"/>
    </location>
</feature>
<sequence>MARFLFAVWPSAGHVNPGLPLAKELAERGHEVMFYTSTHFKEKVEATGATFIPFKNVRNFSGSTLNEDFPDMPKYKGIKFFKWGIRNIIANTMEGFDKDIAEIREKFKADVLVIDPTFTGLIPIRLRGDKIKTACFGILPLSVTSKDTAPFGLGILPNHSFMGQMKNRMLNFFVQKIVFSQEQNHFNQILSRMNLPKLDPYFFDAAVHYSDLYFQGTCRSFEYPRSDLPSNVKFVGPYNPPVTAVKTPLPKWWPDLNSGKPVVHVTQGTLANEDFSRLMIPTIKALANKDVLVVATTGNRPISMVGDHLPKNVRVEPFIPYTDLMPHVDIMITNAGYGGVHYAIQNAVPLIVAGKTEDKPEVCARVEWAGIGINLKTDRPTEQQISSAVDTLLSSPRFKQRITELQQEFSSYDAYRISVTHLEELAASSQ</sequence>
<dbReference type="InterPro" id="IPR002213">
    <property type="entry name" value="UDP_glucos_trans"/>
</dbReference>
<comment type="caution">
    <text evidence="3">The sequence shown here is derived from an EMBL/GenBank/DDBJ whole genome shotgun (WGS) entry which is preliminary data.</text>
</comment>
<dbReference type="EMBL" id="JAQAGZ010000007">
    <property type="protein sequence ID" value="MCZ8513168.1"/>
    <property type="molecule type" value="Genomic_DNA"/>
</dbReference>
<feature type="domain" description="Glycosyltransferase family 28 N-terminal" evidence="1">
    <location>
        <begin position="10"/>
        <end position="75"/>
    </location>
</feature>
<dbReference type="InterPro" id="IPR050426">
    <property type="entry name" value="Glycosyltransferase_28"/>
</dbReference>
<dbReference type="Proteomes" id="UP001527882">
    <property type="component" value="Unassembled WGS sequence"/>
</dbReference>
<reference evidence="3 4" key="1">
    <citation type="submission" date="2022-12" db="EMBL/GenBank/DDBJ databases">
        <title>Draft genome sequence of Paenibacillus sp. dW9.</title>
        <authorList>
            <person name="Choi E.-W."/>
            <person name="Kim D.-U."/>
        </authorList>
    </citation>
    <scope>NUCLEOTIDE SEQUENCE [LARGE SCALE GENOMIC DNA]</scope>
    <source>
        <strain evidence="4">dW9</strain>
    </source>
</reference>
<dbReference type="Pfam" id="PF06722">
    <property type="entry name" value="EryCIII-like_C"/>
    <property type="match status" value="1"/>
</dbReference>
<proteinExistence type="predicted"/>
<keyword evidence="3" id="KW-0328">Glycosyltransferase</keyword>
<protein>
    <submittedName>
        <fullName evidence="3">Glycosyltransferase</fullName>
        <ecNumber evidence="3">2.4.-.-</ecNumber>
    </submittedName>
</protein>
<evidence type="ECO:0000313" key="3">
    <source>
        <dbReference type="EMBL" id="MCZ8513168.1"/>
    </source>
</evidence>
<dbReference type="InterPro" id="IPR010610">
    <property type="entry name" value="EryCIII-like_C"/>
</dbReference>
<dbReference type="PANTHER" id="PTHR48050">
    <property type="entry name" value="STEROL 3-BETA-GLUCOSYLTRANSFERASE"/>
    <property type="match status" value="1"/>
</dbReference>
<dbReference type="GO" id="GO:0016757">
    <property type="term" value="F:glycosyltransferase activity"/>
    <property type="evidence" value="ECO:0007669"/>
    <property type="project" value="UniProtKB-KW"/>
</dbReference>
<dbReference type="InterPro" id="IPR004276">
    <property type="entry name" value="GlycoTrans_28_N"/>
</dbReference>
<keyword evidence="3" id="KW-0808">Transferase</keyword>
<dbReference type="Gene3D" id="3.40.50.2000">
    <property type="entry name" value="Glycogen Phosphorylase B"/>
    <property type="match status" value="2"/>
</dbReference>
<dbReference type="PANTHER" id="PTHR48050:SF13">
    <property type="entry name" value="STEROL 3-BETA-GLUCOSYLTRANSFERASE UGT80A2"/>
    <property type="match status" value="1"/>
</dbReference>
<evidence type="ECO:0000259" key="2">
    <source>
        <dbReference type="Pfam" id="PF06722"/>
    </source>
</evidence>
<dbReference type="SUPFAM" id="SSF53756">
    <property type="entry name" value="UDP-Glycosyltransferase/glycogen phosphorylase"/>
    <property type="match status" value="1"/>
</dbReference>
<evidence type="ECO:0000259" key="1">
    <source>
        <dbReference type="Pfam" id="PF03033"/>
    </source>
</evidence>
<evidence type="ECO:0000313" key="4">
    <source>
        <dbReference type="Proteomes" id="UP001527882"/>
    </source>
</evidence>
<dbReference type="CDD" id="cd03784">
    <property type="entry name" value="GT1_Gtf-like"/>
    <property type="match status" value="1"/>
</dbReference>
<dbReference type="RefSeq" id="WP_269881656.1">
    <property type="nucleotide sequence ID" value="NZ_JAQAGZ010000007.1"/>
</dbReference>
<keyword evidence="4" id="KW-1185">Reference proteome</keyword>
<organism evidence="3 4">
    <name type="scientific">Paenibacillus gyeongsangnamensis</name>
    <dbReference type="NCBI Taxonomy" id="3388067"/>
    <lineage>
        <taxon>Bacteria</taxon>
        <taxon>Bacillati</taxon>
        <taxon>Bacillota</taxon>
        <taxon>Bacilli</taxon>
        <taxon>Bacillales</taxon>
        <taxon>Paenibacillaceae</taxon>
        <taxon>Paenibacillus</taxon>
    </lineage>
</organism>
<name>A0ABT4Q8G7_9BACL</name>
<gene>
    <name evidence="3" type="ORF">O9H85_12175</name>
</gene>
<dbReference type="Pfam" id="PF03033">
    <property type="entry name" value="Glyco_transf_28"/>
    <property type="match status" value="1"/>
</dbReference>
<accession>A0ABT4Q8G7</accession>